<sequence length="510" mass="56136">NGWQRDTAQRLLLEKEDKAAVKPLMEVFKNSKLPQARLQALCTLDGLNATGSEAIDLGLRDKHPSVRQHTARLCRGKNVLLSQTVVNDPEPLVRRQVAFSLGNTTDTKAAEALVQLAYDKNADVRLAVKSSATPHLTTMLREIFASSKQPPQDVTIHLLQLATTGNNQEALAQVLTEMSTSEDRLVKLKMMSGFLDTLNTQGQSLTKFHGQADASLKQAISGTEVLFNYARNNLDDPIAIPLLTRGLNNHEADRLKLIDLLSAKNTPPIQKIALATLSKRQDPKLTDELLKGWSGYGPNMRAEVINTLLSRETWTQSLLTKLENGTLSTTQISPAHRQKVNQHPKASIKSRASKLFGQIDPNRAKVIARYQDVAKLQGDTKRGAELFKTNCSACHRFKNEGNPVGPDLATLAGKTSTDWLTAILDPNRAVEDKYIGYVITTRANAIHTGVITFEIPNSLTLRTLTGEEQTILRTNIKSIKSTNLSLMPAGLEAILPPKDMADLLIYLRGK</sequence>
<evidence type="ECO:0000256" key="1">
    <source>
        <dbReference type="ARBA" id="ARBA00022617"/>
    </source>
</evidence>
<dbReference type="Pfam" id="PF00034">
    <property type="entry name" value="Cytochrom_C"/>
    <property type="match status" value="1"/>
</dbReference>
<dbReference type="Pfam" id="PF13646">
    <property type="entry name" value="HEAT_2"/>
    <property type="match status" value="1"/>
</dbReference>
<dbReference type="PROSITE" id="PS51007">
    <property type="entry name" value="CYTC"/>
    <property type="match status" value="1"/>
</dbReference>
<feature type="domain" description="Cytochrome c" evidence="4">
    <location>
        <begin position="378"/>
        <end position="510"/>
    </location>
</feature>
<dbReference type="Gene3D" id="1.10.760.10">
    <property type="entry name" value="Cytochrome c-like domain"/>
    <property type="match status" value="1"/>
</dbReference>
<keyword evidence="2" id="KW-0479">Metal-binding</keyword>
<dbReference type="GO" id="GO:0020037">
    <property type="term" value="F:heme binding"/>
    <property type="evidence" value="ECO:0007669"/>
    <property type="project" value="InterPro"/>
</dbReference>
<feature type="non-terminal residue" evidence="5">
    <location>
        <position position="1"/>
    </location>
</feature>
<evidence type="ECO:0000256" key="2">
    <source>
        <dbReference type="ARBA" id="ARBA00022723"/>
    </source>
</evidence>
<dbReference type="GO" id="GO:0046872">
    <property type="term" value="F:metal ion binding"/>
    <property type="evidence" value="ECO:0007669"/>
    <property type="project" value="UniProtKB-KW"/>
</dbReference>
<gene>
    <name evidence="5" type="ORF">METZ01_LOCUS190649</name>
</gene>
<dbReference type="EMBL" id="UINC01039386">
    <property type="protein sequence ID" value="SVB37795.1"/>
    <property type="molecule type" value="Genomic_DNA"/>
</dbReference>
<evidence type="ECO:0000259" key="4">
    <source>
        <dbReference type="PROSITE" id="PS51007"/>
    </source>
</evidence>
<dbReference type="InterPro" id="IPR009056">
    <property type="entry name" value="Cyt_c-like_dom"/>
</dbReference>
<reference evidence="5" key="1">
    <citation type="submission" date="2018-05" db="EMBL/GenBank/DDBJ databases">
        <authorList>
            <person name="Lanie J.A."/>
            <person name="Ng W.-L."/>
            <person name="Kazmierczak K.M."/>
            <person name="Andrzejewski T.M."/>
            <person name="Davidsen T.M."/>
            <person name="Wayne K.J."/>
            <person name="Tettelin H."/>
            <person name="Glass J.I."/>
            <person name="Rusch D."/>
            <person name="Podicherti R."/>
            <person name="Tsui H.-C.T."/>
            <person name="Winkler M.E."/>
        </authorList>
    </citation>
    <scope>NUCLEOTIDE SEQUENCE</scope>
</reference>
<dbReference type="InterPro" id="IPR036909">
    <property type="entry name" value="Cyt_c-like_dom_sf"/>
</dbReference>
<protein>
    <recommendedName>
        <fullName evidence="4">Cytochrome c domain-containing protein</fullName>
    </recommendedName>
</protein>
<dbReference type="GO" id="GO:0009055">
    <property type="term" value="F:electron transfer activity"/>
    <property type="evidence" value="ECO:0007669"/>
    <property type="project" value="InterPro"/>
</dbReference>
<proteinExistence type="predicted"/>
<dbReference type="InterPro" id="IPR011989">
    <property type="entry name" value="ARM-like"/>
</dbReference>
<dbReference type="PANTHER" id="PTHR33546">
    <property type="entry name" value="LARGE, MULTIFUNCTIONAL SECRETED PROTEIN-RELATED"/>
    <property type="match status" value="1"/>
</dbReference>
<keyword evidence="1" id="KW-0349">Heme</keyword>
<dbReference type="SUPFAM" id="SSF46626">
    <property type="entry name" value="Cytochrome c"/>
    <property type="match status" value="1"/>
</dbReference>
<dbReference type="Gene3D" id="1.25.10.10">
    <property type="entry name" value="Leucine-rich Repeat Variant"/>
    <property type="match status" value="1"/>
</dbReference>
<dbReference type="SUPFAM" id="SSF48371">
    <property type="entry name" value="ARM repeat"/>
    <property type="match status" value="1"/>
</dbReference>
<dbReference type="AlphaFoldDB" id="A0A382DHQ5"/>
<dbReference type="InterPro" id="IPR016024">
    <property type="entry name" value="ARM-type_fold"/>
</dbReference>
<dbReference type="InterPro" id="IPR004155">
    <property type="entry name" value="PBS_lyase_HEAT"/>
</dbReference>
<keyword evidence="3" id="KW-0408">Iron</keyword>
<name>A0A382DHQ5_9ZZZZ</name>
<evidence type="ECO:0000313" key="5">
    <source>
        <dbReference type="EMBL" id="SVB37795.1"/>
    </source>
</evidence>
<organism evidence="5">
    <name type="scientific">marine metagenome</name>
    <dbReference type="NCBI Taxonomy" id="408172"/>
    <lineage>
        <taxon>unclassified sequences</taxon>
        <taxon>metagenomes</taxon>
        <taxon>ecological metagenomes</taxon>
    </lineage>
</organism>
<dbReference type="NCBIfam" id="TIGR02603">
    <property type="entry name" value="CxxCH_TIGR02603"/>
    <property type="match status" value="1"/>
</dbReference>
<dbReference type="InterPro" id="IPR013427">
    <property type="entry name" value="Haem-bd_dom_put"/>
</dbReference>
<evidence type="ECO:0000256" key="3">
    <source>
        <dbReference type="ARBA" id="ARBA00023004"/>
    </source>
</evidence>
<dbReference type="PANTHER" id="PTHR33546:SF1">
    <property type="entry name" value="LARGE, MULTIFUNCTIONAL SECRETED PROTEIN"/>
    <property type="match status" value="1"/>
</dbReference>
<dbReference type="SMART" id="SM00567">
    <property type="entry name" value="EZ_HEAT"/>
    <property type="match status" value="1"/>
</dbReference>
<accession>A0A382DHQ5</accession>